<dbReference type="Gene3D" id="3.30.565.10">
    <property type="entry name" value="Histidine kinase-like ATPase, C-terminal domain"/>
    <property type="match status" value="1"/>
</dbReference>
<dbReference type="SMART" id="SM00433">
    <property type="entry name" value="TOP2c"/>
    <property type="match status" value="1"/>
</dbReference>
<dbReference type="EC" id="5.6.2.2" evidence="10"/>
<dbReference type="InterPro" id="IPR000565">
    <property type="entry name" value="Topo_IIA_B"/>
</dbReference>
<proteinExistence type="inferred from homology"/>
<dbReference type="Pfam" id="PF01751">
    <property type="entry name" value="Toprim"/>
    <property type="match status" value="1"/>
</dbReference>
<dbReference type="GO" id="GO:0005524">
    <property type="term" value="F:ATP binding"/>
    <property type="evidence" value="ECO:0007669"/>
    <property type="project" value="UniProtKB-UniRule"/>
</dbReference>
<evidence type="ECO:0000256" key="7">
    <source>
        <dbReference type="ARBA" id="ARBA00023029"/>
    </source>
</evidence>
<dbReference type="Pfam" id="PF02518">
    <property type="entry name" value="HATPase_c"/>
    <property type="match status" value="1"/>
</dbReference>
<dbReference type="NCBIfam" id="TIGR01059">
    <property type="entry name" value="gyrB"/>
    <property type="match status" value="1"/>
</dbReference>
<dbReference type="GO" id="GO:0006265">
    <property type="term" value="P:DNA topological change"/>
    <property type="evidence" value="ECO:0007669"/>
    <property type="project" value="UniProtKB-UniRule"/>
</dbReference>
<evidence type="ECO:0000256" key="4">
    <source>
        <dbReference type="ARBA" id="ARBA00022741"/>
    </source>
</evidence>
<dbReference type="InterPro" id="IPR011557">
    <property type="entry name" value="GyrB"/>
</dbReference>
<dbReference type="InterPro" id="IPR013760">
    <property type="entry name" value="Topo_IIA-like_dom_sf"/>
</dbReference>
<keyword evidence="10" id="KW-0963">Cytoplasm</keyword>
<protein>
    <recommendedName>
        <fullName evidence="10">DNA gyrase subunit B</fullName>
        <ecNumber evidence="10">5.6.2.2</ecNumber>
    </recommendedName>
</protein>
<comment type="catalytic activity">
    <reaction evidence="1 10">
        <text>ATP-dependent breakage, passage and rejoining of double-stranded DNA.</text>
        <dbReference type="EC" id="5.6.2.2"/>
    </reaction>
</comment>
<feature type="region of interest" description="Disordered" evidence="11">
    <location>
        <begin position="1"/>
        <end position="24"/>
    </location>
</feature>
<evidence type="ECO:0000256" key="3">
    <source>
        <dbReference type="ARBA" id="ARBA00022723"/>
    </source>
</evidence>
<comment type="miscellaneous">
    <text evidence="10">Few gyrases are as efficient as E.coli at forming negative supercoils. Not all organisms have 2 type II topoisomerases; in organisms with a single type II topoisomerase this enzyme also has to decatenate newly replicated chromosomes.</text>
</comment>
<evidence type="ECO:0000256" key="6">
    <source>
        <dbReference type="ARBA" id="ARBA00022842"/>
    </source>
</evidence>
<dbReference type="GO" id="GO:0005694">
    <property type="term" value="C:chromosome"/>
    <property type="evidence" value="ECO:0007669"/>
    <property type="project" value="InterPro"/>
</dbReference>
<dbReference type="Proteomes" id="UP000095228">
    <property type="component" value="Chromosome"/>
</dbReference>
<feature type="binding site" evidence="10">
    <location>
        <position position="527"/>
    </location>
    <ligand>
        <name>Mg(2+)</name>
        <dbReference type="ChEBI" id="CHEBI:18420"/>
        <label>2</label>
    </ligand>
</feature>
<dbReference type="EMBL" id="CP016094">
    <property type="protein sequence ID" value="AOS44614.1"/>
    <property type="molecule type" value="Genomic_DNA"/>
</dbReference>
<comment type="similarity">
    <text evidence="2 10">Belongs to the type II topoisomerase GyrB family.</text>
</comment>
<evidence type="ECO:0000256" key="9">
    <source>
        <dbReference type="ARBA" id="ARBA00023235"/>
    </source>
</evidence>
<dbReference type="InterPro" id="IPR013759">
    <property type="entry name" value="Topo_IIA_B_C"/>
</dbReference>
<keyword evidence="8" id="KW-0238">DNA-binding</keyword>
<evidence type="ECO:0000313" key="14">
    <source>
        <dbReference type="Proteomes" id="UP000095228"/>
    </source>
</evidence>
<feature type="domain" description="Toprim" evidence="12">
    <location>
        <begin position="441"/>
        <end position="560"/>
    </location>
</feature>
<evidence type="ECO:0000259" key="12">
    <source>
        <dbReference type="PROSITE" id="PS50880"/>
    </source>
</evidence>
<feature type="binding site" evidence="10">
    <location>
        <position position="525"/>
    </location>
    <ligand>
        <name>Mg(2+)</name>
        <dbReference type="ChEBI" id="CHEBI:18420"/>
        <label>1</label>
        <note>catalytic</note>
    </ligand>
</feature>
<name>A0A1D8AUQ3_9BACT</name>
<feature type="site" description="Interaction with DNA" evidence="10">
    <location>
        <position position="475"/>
    </location>
</feature>
<dbReference type="Gene3D" id="3.30.230.10">
    <property type="match status" value="1"/>
</dbReference>
<evidence type="ECO:0000256" key="11">
    <source>
        <dbReference type="SAM" id="MobiDB-lite"/>
    </source>
</evidence>
<dbReference type="OrthoDB" id="9802808at2"/>
<evidence type="ECO:0000256" key="2">
    <source>
        <dbReference type="ARBA" id="ARBA00010708"/>
    </source>
</evidence>
<dbReference type="InterPro" id="IPR034160">
    <property type="entry name" value="TOPRIM_GyrB"/>
</dbReference>
<dbReference type="FunFam" id="3.30.230.10:FF:000005">
    <property type="entry name" value="DNA gyrase subunit B"/>
    <property type="match status" value="1"/>
</dbReference>
<comment type="cofactor">
    <cofactor evidence="10">
        <name>Mg(2+)</name>
        <dbReference type="ChEBI" id="CHEBI:18420"/>
    </cofactor>
    <cofactor evidence="10">
        <name>Mn(2+)</name>
        <dbReference type="ChEBI" id="CHEBI:29035"/>
    </cofactor>
    <cofactor evidence="10">
        <name>Ca(2+)</name>
        <dbReference type="ChEBI" id="CHEBI:29108"/>
    </cofactor>
    <text evidence="10">Binds two Mg(2+) per subunit. The magnesium ions form salt bridges with both the protein and the DNA. Can also accept other divalent metal cations, such as Mn(2+) or Ca(2+).</text>
</comment>
<feature type="binding site" evidence="10">
    <location>
        <position position="525"/>
    </location>
    <ligand>
        <name>Mg(2+)</name>
        <dbReference type="ChEBI" id="CHEBI:18420"/>
        <label>2</label>
    </ligand>
</feature>
<dbReference type="KEGG" id="obg:Verru16b_01677"/>
<dbReference type="HAMAP" id="MF_01898">
    <property type="entry name" value="GyrB"/>
    <property type="match status" value="1"/>
</dbReference>
<evidence type="ECO:0000313" key="13">
    <source>
        <dbReference type="EMBL" id="AOS44614.1"/>
    </source>
</evidence>
<dbReference type="PATRIC" id="fig|1838286.3.peg.1692"/>
<dbReference type="PANTHER" id="PTHR45866">
    <property type="entry name" value="DNA GYRASE/TOPOISOMERASE SUBUNIT B"/>
    <property type="match status" value="1"/>
</dbReference>
<dbReference type="PANTHER" id="PTHR45866:SF1">
    <property type="entry name" value="DNA GYRASE SUBUNIT B, MITOCHONDRIAL"/>
    <property type="match status" value="1"/>
</dbReference>
<dbReference type="PRINTS" id="PR01159">
    <property type="entry name" value="DNAGYRASEB"/>
</dbReference>
<evidence type="ECO:0000256" key="10">
    <source>
        <dbReference type="HAMAP-Rule" id="MF_01898"/>
    </source>
</evidence>
<dbReference type="SUPFAM" id="SSF54211">
    <property type="entry name" value="Ribosomal protein S5 domain 2-like"/>
    <property type="match status" value="1"/>
</dbReference>
<dbReference type="SMART" id="SM00387">
    <property type="entry name" value="HATPase_c"/>
    <property type="match status" value="1"/>
</dbReference>
<dbReference type="NCBIfam" id="NF011501">
    <property type="entry name" value="PRK14939.1"/>
    <property type="match status" value="1"/>
</dbReference>
<dbReference type="Pfam" id="PF00986">
    <property type="entry name" value="DNA_gyraseB_C"/>
    <property type="match status" value="1"/>
</dbReference>
<dbReference type="InterPro" id="IPR002288">
    <property type="entry name" value="DNA_gyrase_B_C"/>
</dbReference>
<sequence>MSDQNEAPSAAQNNPGAESYDANKLGQLKGLEAVRKKPGMYIGGTDERALHHCVSEVLDNSVDEHLAGHCNKIDVTIHVDGSISIRDDGRGIPVDINKDSGLPGVELVMTTLHSGGKYGQGGYKFSGGTHGVGAKCVNAVSEWFEVEVSRNGEIHHMTFERGKTTKKLEVIGKATGTGTLISFKPDAEIFRETTVFVADRISQRLRELAFLNSGLRINFLDERPSVPKPETFFYKDGVVEFVKQINTGKTALHAAPIRIAKELKTTLDDKPMEIHVEIVLQYNDSYNDLVLCYTNTIHNPDGGTHLSGFRSALTRAINQFSKANNLLKEKDPQITGDDVREGLAAVISIKHSDPKFESQTKVKLLSPEVESIVGSLSYEGLMFYFEANTGVAKRIVEKALTAARAREAARKARETIRKGALSAGGLPGKLADCSEKDPAICELYIVEGDSAGGSAKQGRDRRYQAILPLRGKLINSEKAQLDKVLNNEEIRTLITAIGTGIGTGEDDSSFKIEKTRYHKIIIMTDADVDGSHIRTLLLTFLYRQMKGIIDHGYVYIAQPPLYKIKRKKREQYVDNDEQLNRILLELGAEDILVAPAGAGSPPLAPAVLDQIVEMLAAIEKLGHGITRYGASLAEYLDQQNKETHELPRYIARLREGNKESHQFLADDKARAAFMEAHPDPLLAVAGSETSNPKSQTPGATRRVTIHEIFEANELTKLLKALAKAGLDISSFAPSATPRYTFTENLATKHETKTNLFSPLDIIATIRANGRKGLSIQRYKGLGEMNPKQLYETTMDPDHRRLLKVNISDAAKADALFTLLMGDEVPPRRQFIEDNALNVQYLDV</sequence>
<evidence type="ECO:0000256" key="8">
    <source>
        <dbReference type="ARBA" id="ARBA00023125"/>
    </source>
</evidence>
<dbReference type="SUPFAM" id="SSF55874">
    <property type="entry name" value="ATPase domain of HSP90 chaperone/DNA topoisomerase II/histidine kinase"/>
    <property type="match status" value="1"/>
</dbReference>
<dbReference type="InterPro" id="IPR013506">
    <property type="entry name" value="Topo_IIA_bsu_dom2"/>
</dbReference>
<dbReference type="PROSITE" id="PS50880">
    <property type="entry name" value="TOPRIM"/>
    <property type="match status" value="1"/>
</dbReference>
<keyword evidence="14" id="KW-1185">Reference proteome</keyword>
<dbReference type="InterPro" id="IPR020568">
    <property type="entry name" value="Ribosomal_Su5_D2-typ_SF"/>
</dbReference>
<dbReference type="AlphaFoldDB" id="A0A1D8AUQ3"/>
<dbReference type="InterPro" id="IPR006171">
    <property type="entry name" value="TOPRIM_dom"/>
</dbReference>
<dbReference type="InterPro" id="IPR001241">
    <property type="entry name" value="Topo_IIA"/>
</dbReference>
<dbReference type="PROSITE" id="PS00177">
    <property type="entry name" value="TOPOISOMERASE_II"/>
    <property type="match status" value="1"/>
</dbReference>
<dbReference type="NCBIfam" id="NF004189">
    <property type="entry name" value="PRK05644.1"/>
    <property type="match status" value="1"/>
</dbReference>
<evidence type="ECO:0000256" key="5">
    <source>
        <dbReference type="ARBA" id="ARBA00022840"/>
    </source>
</evidence>
<dbReference type="PRINTS" id="PR00418">
    <property type="entry name" value="TPI2FAMILY"/>
</dbReference>
<dbReference type="InterPro" id="IPR003594">
    <property type="entry name" value="HATPase_dom"/>
</dbReference>
<dbReference type="RefSeq" id="WP_069961848.1">
    <property type="nucleotide sequence ID" value="NZ_CP016094.1"/>
</dbReference>
<comment type="subunit">
    <text evidence="10">Heterotetramer, composed of two GyrA and two GyrB chains. In the heterotetramer, GyrA contains the active site tyrosine that forms a transient covalent intermediate with DNA, while GyrB binds cofactors and catalyzes ATP hydrolysis.</text>
</comment>
<dbReference type="STRING" id="1838286.Verru16b_01677"/>
<keyword evidence="9 10" id="KW-0413">Isomerase</keyword>
<keyword evidence="3 10" id="KW-0479">Metal-binding</keyword>
<dbReference type="GO" id="GO:0046872">
    <property type="term" value="F:metal ion binding"/>
    <property type="evidence" value="ECO:0007669"/>
    <property type="project" value="UniProtKB-KW"/>
</dbReference>
<dbReference type="Pfam" id="PF00204">
    <property type="entry name" value="DNA_gyraseB"/>
    <property type="match status" value="1"/>
</dbReference>
<keyword evidence="4 10" id="KW-0547">Nucleotide-binding</keyword>
<dbReference type="Gene3D" id="3.40.50.670">
    <property type="match status" value="2"/>
</dbReference>
<comment type="function">
    <text evidence="10">A type II topoisomerase that negatively supercoils closed circular double-stranded (ds) DNA in an ATP-dependent manner to modulate DNA topology and maintain chromosomes in an underwound state. Negative supercoiling favors strand separation, and DNA replication, transcription, recombination and repair, all of which involve strand separation. Also able to catalyze the interconversion of other topological isomers of dsDNA rings, including catenanes and knotted rings. Type II topoisomerases break and join 2 DNA strands simultaneously in an ATP-dependent manner.</text>
</comment>
<dbReference type="CDD" id="cd16928">
    <property type="entry name" value="HATPase_GyrB-like"/>
    <property type="match status" value="1"/>
</dbReference>
<comment type="subcellular location">
    <subcellularLocation>
        <location evidence="10">Cytoplasm</location>
    </subcellularLocation>
</comment>
<organism evidence="13 14">
    <name type="scientific">Lacunisphaera limnophila</name>
    <dbReference type="NCBI Taxonomy" id="1838286"/>
    <lineage>
        <taxon>Bacteria</taxon>
        <taxon>Pseudomonadati</taxon>
        <taxon>Verrucomicrobiota</taxon>
        <taxon>Opitutia</taxon>
        <taxon>Opitutales</taxon>
        <taxon>Opitutaceae</taxon>
        <taxon>Lacunisphaera</taxon>
    </lineage>
</organism>
<dbReference type="CDD" id="cd00822">
    <property type="entry name" value="TopoII_Trans_DNA_gyrase"/>
    <property type="match status" value="1"/>
</dbReference>
<dbReference type="SUPFAM" id="SSF56719">
    <property type="entry name" value="Type II DNA topoisomerase"/>
    <property type="match status" value="1"/>
</dbReference>
<gene>
    <name evidence="13" type="primary">gyrB_2</name>
    <name evidence="10" type="synonym">gyrB</name>
    <name evidence="13" type="ORF">Verru16b_01677</name>
</gene>
<keyword evidence="5 10" id="KW-0067">ATP-binding</keyword>
<dbReference type="CDD" id="cd03366">
    <property type="entry name" value="TOPRIM_TopoIIA_GyrB"/>
    <property type="match status" value="1"/>
</dbReference>
<evidence type="ECO:0000256" key="1">
    <source>
        <dbReference type="ARBA" id="ARBA00000185"/>
    </source>
</evidence>
<feature type="site" description="Interaction with DNA" evidence="10">
    <location>
        <position position="472"/>
    </location>
</feature>
<dbReference type="InterPro" id="IPR018522">
    <property type="entry name" value="TopoIIA_CS"/>
</dbReference>
<dbReference type="FunFam" id="3.30.565.10:FF:000002">
    <property type="entry name" value="DNA gyrase subunit B"/>
    <property type="match status" value="1"/>
</dbReference>
<dbReference type="GO" id="GO:0003918">
    <property type="term" value="F:DNA topoisomerase type II (double strand cut, ATP-hydrolyzing) activity"/>
    <property type="evidence" value="ECO:0007669"/>
    <property type="project" value="UniProtKB-UniRule"/>
</dbReference>
<dbReference type="FunFam" id="3.40.50.670:FF:000001">
    <property type="entry name" value="DNA topoisomerase 2"/>
    <property type="match status" value="1"/>
</dbReference>
<reference evidence="13 14" key="1">
    <citation type="submission" date="2016-06" db="EMBL/GenBank/DDBJ databases">
        <title>Three novel species with peptidoglycan cell walls form the new genus Lacunisphaera gen. nov. in the family Opitutaceae of the verrucomicrobial subdivision 4.</title>
        <authorList>
            <person name="Rast P."/>
            <person name="Gloeckner I."/>
            <person name="Jogler M."/>
            <person name="Boedeker C."/>
            <person name="Jeske O."/>
            <person name="Wiegand S."/>
            <person name="Reinhardt R."/>
            <person name="Schumann P."/>
            <person name="Rohde M."/>
            <person name="Spring S."/>
            <person name="Gloeckner F.O."/>
            <person name="Jogler C."/>
        </authorList>
    </citation>
    <scope>NUCLEOTIDE SEQUENCE [LARGE SCALE GENOMIC DNA]</scope>
    <source>
        <strain evidence="13 14">IG16b</strain>
    </source>
</reference>
<dbReference type="GO" id="GO:0006261">
    <property type="term" value="P:DNA-templated DNA replication"/>
    <property type="evidence" value="ECO:0007669"/>
    <property type="project" value="UniProtKB-UniRule"/>
</dbReference>
<accession>A0A1D8AUQ3</accession>
<feature type="binding site" evidence="10">
    <location>
        <position position="447"/>
    </location>
    <ligand>
        <name>Mg(2+)</name>
        <dbReference type="ChEBI" id="CHEBI:18420"/>
        <label>1</label>
        <note>catalytic</note>
    </ligand>
</feature>
<keyword evidence="6 10" id="KW-0460">Magnesium</keyword>
<dbReference type="InterPro" id="IPR014721">
    <property type="entry name" value="Ribsml_uS5_D2-typ_fold_subgr"/>
</dbReference>
<dbReference type="GO" id="GO:0003677">
    <property type="term" value="F:DNA binding"/>
    <property type="evidence" value="ECO:0007669"/>
    <property type="project" value="UniProtKB-KW"/>
</dbReference>
<keyword evidence="7 10" id="KW-0799">Topoisomerase</keyword>
<dbReference type="InterPro" id="IPR036890">
    <property type="entry name" value="HATPase_C_sf"/>
</dbReference>
<feature type="compositionally biased region" description="Polar residues" evidence="11">
    <location>
        <begin position="1"/>
        <end position="16"/>
    </location>
</feature>
<dbReference type="GO" id="GO:0005737">
    <property type="term" value="C:cytoplasm"/>
    <property type="evidence" value="ECO:0007669"/>
    <property type="project" value="UniProtKB-SubCell"/>
</dbReference>